<evidence type="ECO:0000313" key="7">
    <source>
        <dbReference type="EMBL" id="MBZ4186150.1"/>
    </source>
</evidence>
<evidence type="ECO:0000256" key="1">
    <source>
        <dbReference type="ARBA" id="ARBA00009375"/>
    </source>
</evidence>
<evidence type="ECO:0000256" key="3">
    <source>
        <dbReference type="ARBA" id="ARBA00023235"/>
    </source>
</evidence>
<dbReference type="Pfam" id="PF01416">
    <property type="entry name" value="PseudoU_synth_1"/>
    <property type="match status" value="1"/>
</dbReference>
<feature type="domain" description="Pseudouridine synthase I TruA alpha/beta" evidence="6">
    <location>
        <begin position="148"/>
        <end position="250"/>
    </location>
</feature>
<dbReference type="HAMAP" id="MF_00171">
    <property type="entry name" value="TruA"/>
    <property type="match status" value="1"/>
</dbReference>
<dbReference type="InterPro" id="IPR020103">
    <property type="entry name" value="PsdUridine_synth_cat_dom_sf"/>
</dbReference>
<dbReference type="EMBL" id="JAIQDJ010000002">
    <property type="protein sequence ID" value="MBZ4186150.1"/>
    <property type="molecule type" value="Genomic_DNA"/>
</dbReference>
<evidence type="ECO:0000256" key="2">
    <source>
        <dbReference type="ARBA" id="ARBA00022694"/>
    </source>
</evidence>
<comment type="caution">
    <text evidence="7">The sequence shown here is derived from an EMBL/GenBank/DDBJ whole genome shotgun (WGS) entry which is preliminary data.</text>
</comment>
<dbReference type="InterPro" id="IPR020095">
    <property type="entry name" value="PsdUridine_synth_TruA_C"/>
</dbReference>
<accession>A0ABS7TEH3</accession>
<dbReference type="InterPro" id="IPR020094">
    <property type="entry name" value="TruA/RsuA/RluB/E/F_N"/>
</dbReference>
<dbReference type="CDD" id="cd02570">
    <property type="entry name" value="PseudoU_synth_EcTruA"/>
    <property type="match status" value="1"/>
</dbReference>
<comment type="caution">
    <text evidence="4">Lacks conserved residue(s) required for the propagation of feature annotation.</text>
</comment>
<reference evidence="7" key="1">
    <citation type="submission" date="2021-09" db="EMBL/GenBank/DDBJ databases">
        <authorList>
            <person name="Wu T."/>
            <person name="Guo S.Z."/>
        </authorList>
    </citation>
    <scope>NUCLEOTIDE SEQUENCE</scope>
    <source>
        <strain evidence="7">RSS-23</strain>
    </source>
</reference>
<name>A0ABS7TEH3_9GAMM</name>
<proteinExistence type="inferred from homology"/>
<comment type="catalytic activity">
    <reaction evidence="4 5">
        <text>uridine(38/39/40) in tRNA = pseudouridine(38/39/40) in tRNA</text>
        <dbReference type="Rhea" id="RHEA:22376"/>
        <dbReference type="Rhea" id="RHEA-COMP:10085"/>
        <dbReference type="Rhea" id="RHEA-COMP:10087"/>
        <dbReference type="ChEBI" id="CHEBI:65314"/>
        <dbReference type="ChEBI" id="CHEBI:65315"/>
        <dbReference type="EC" id="5.4.99.12"/>
    </reaction>
</comment>
<dbReference type="Gene3D" id="3.30.70.660">
    <property type="entry name" value="Pseudouridine synthase I, catalytic domain, C-terminal subdomain"/>
    <property type="match status" value="1"/>
</dbReference>
<evidence type="ECO:0000259" key="6">
    <source>
        <dbReference type="Pfam" id="PF01416"/>
    </source>
</evidence>
<dbReference type="PANTHER" id="PTHR11142">
    <property type="entry name" value="PSEUDOURIDYLATE SYNTHASE"/>
    <property type="match status" value="1"/>
</dbReference>
<keyword evidence="2 4" id="KW-0819">tRNA processing</keyword>
<dbReference type="GO" id="GO:0160147">
    <property type="term" value="F:tRNA pseudouridine(38-40) synthase activity"/>
    <property type="evidence" value="ECO:0007669"/>
    <property type="project" value="UniProtKB-EC"/>
</dbReference>
<feature type="binding site" evidence="4">
    <location>
        <position position="115"/>
    </location>
    <ligand>
        <name>substrate</name>
    </ligand>
</feature>
<protein>
    <recommendedName>
        <fullName evidence="4">tRNA pseudouridine synthase A</fullName>
        <ecNumber evidence="4">5.4.99.12</ecNumber>
    </recommendedName>
    <alternativeName>
        <fullName evidence="4">tRNA pseudouridine(38-40) synthase</fullName>
    </alternativeName>
    <alternativeName>
        <fullName evidence="4">tRNA pseudouridylate synthase I</fullName>
    </alternativeName>
    <alternativeName>
        <fullName evidence="4">tRNA-uridine isomerase I</fullName>
    </alternativeName>
</protein>
<gene>
    <name evidence="4 7" type="primary">truA</name>
    <name evidence="7" type="ORF">K7B09_07395</name>
</gene>
<dbReference type="EC" id="5.4.99.12" evidence="4"/>
<evidence type="ECO:0000256" key="5">
    <source>
        <dbReference type="RuleBase" id="RU003792"/>
    </source>
</evidence>
<comment type="function">
    <text evidence="4">Formation of pseudouridine at positions 38, 39 and 40 in the anticodon stem and loop of transfer RNAs.</text>
</comment>
<keyword evidence="8" id="KW-1185">Reference proteome</keyword>
<dbReference type="RefSeq" id="WP_223628412.1">
    <property type="nucleotide sequence ID" value="NZ_JAIQDJ010000002.1"/>
</dbReference>
<comment type="similarity">
    <text evidence="1 4 5">Belongs to the tRNA pseudouridine synthase TruA family.</text>
</comment>
<dbReference type="PANTHER" id="PTHR11142:SF0">
    <property type="entry name" value="TRNA PSEUDOURIDINE SYNTHASE-LIKE 1"/>
    <property type="match status" value="1"/>
</dbReference>
<feature type="active site" description="Nucleophile" evidence="4">
    <location>
        <position position="57"/>
    </location>
</feature>
<dbReference type="InterPro" id="IPR020097">
    <property type="entry name" value="PsdUridine_synth_TruA_a/b_dom"/>
</dbReference>
<dbReference type="InterPro" id="IPR001406">
    <property type="entry name" value="PsdUridine_synth_TruA"/>
</dbReference>
<keyword evidence="3 4" id="KW-0413">Isomerase</keyword>
<dbReference type="NCBIfam" id="TIGR00071">
    <property type="entry name" value="hisT_truA"/>
    <property type="match status" value="1"/>
</dbReference>
<organism evidence="7 8">
    <name type="scientific">Thermomonas beijingensis</name>
    <dbReference type="NCBI Taxonomy" id="2872701"/>
    <lineage>
        <taxon>Bacteria</taxon>
        <taxon>Pseudomonadati</taxon>
        <taxon>Pseudomonadota</taxon>
        <taxon>Gammaproteobacteria</taxon>
        <taxon>Lysobacterales</taxon>
        <taxon>Lysobacteraceae</taxon>
        <taxon>Thermomonas</taxon>
    </lineage>
</organism>
<evidence type="ECO:0000256" key="4">
    <source>
        <dbReference type="HAMAP-Rule" id="MF_00171"/>
    </source>
</evidence>
<dbReference type="Gene3D" id="3.30.70.580">
    <property type="entry name" value="Pseudouridine synthase I, catalytic domain, N-terminal subdomain"/>
    <property type="match status" value="1"/>
</dbReference>
<dbReference type="SUPFAM" id="SSF55120">
    <property type="entry name" value="Pseudouridine synthase"/>
    <property type="match status" value="1"/>
</dbReference>
<sequence>MRLALGIEYDGSGFSGWQRLTAAGTLVPDGSLQTALEIALSRVAGAPIDTVCAGRTDAGVHGQCQVVHFDTEALRDSRGWVLGATTNLPPTMAVRWCVPVADDFSARFSACARSYRYRILNRAVRPGLQRQYLSWERMPLDAAAMHAAAQALLGEQDFSAFRSAQCQASHARRNVHTIQVQRSGDEVVVDVQANAFLHHMVRNFVGSLLVVGRGERAPEWIAQLLAGRNRTVAGPTAPSAGLLFLGPKYPVECRLPAEVTL</sequence>
<dbReference type="Proteomes" id="UP001430290">
    <property type="component" value="Unassembled WGS sequence"/>
</dbReference>
<evidence type="ECO:0000313" key="8">
    <source>
        <dbReference type="Proteomes" id="UP001430290"/>
    </source>
</evidence>
<comment type="subunit">
    <text evidence="4">Homodimer.</text>
</comment>
<dbReference type="PIRSF" id="PIRSF001430">
    <property type="entry name" value="tRNA_psdUrid_synth"/>
    <property type="match status" value="1"/>
</dbReference>